<comment type="caution">
    <text evidence="3">The sequence shown here is derived from an EMBL/GenBank/DDBJ whole genome shotgun (WGS) entry which is preliminary data.</text>
</comment>
<dbReference type="InterPro" id="IPR050153">
    <property type="entry name" value="Metal_Ion_Import_ABC"/>
</dbReference>
<evidence type="ECO:0000259" key="2">
    <source>
        <dbReference type="Pfam" id="PF00005"/>
    </source>
</evidence>
<keyword evidence="1" id="KW-0813">Transport</keyword>
<dbReference type="PANTHER" id="PTHR42734">
    <property type="entry name" value="METAL TRANSPORT SYSTEM ATP-BINDING PROTEIN TM_0124-RELATED"/>
    <property type="match status" value="1"/>
</dbReference>
<dbReference type="SUPFAM" id="SSF52540">
    <property type="entry name" value="P-loop containing nucleoside triphosphate hydrolases"/>
    <property type="match status" value="1"/>
</dbReference>
<dbReference type="Gene3D" id="3.40.50.300">
    <property type="entry name" value="P-loop containing nucleotide triphosphate hydrolases"/>
    <property type="match status" value="1"/>
</dbReference>
<reference evidence="4" key="1">
    <citation type="submission" date="2017-09" db="EMBL/GenBank/DDBJ databases">
        <title>Depth-based differentiation of microbial function through sediment-hosted aquifers and enrichment of novel symbionts in the deep terrestrial subsurface.</title>
        <authorList>
            <person name="Probst A.J."/>
            <person name="Ladd B."/>
            <person name="Jarett J.K."/>
            <person name="Geller-Mcgrath D.E."/>
            <person name="Sieber C.M.K."/>
            <person name="Emerson J.B."/>
            <person name="Anantharaman K."/>
            <person name="Thomas B.C."/>
            <person name="Malmstrom R."/>
            <person name="Stieglmeier M."/>
            <person name="Klingl A."/>
            <person name="Woyke T."/>
            <person name="Ryan C.M."/>
            <person name="Banfield J.F."/>
        </authorList>
    </citation>
    <scope>NUCLEOTIDE SEQUENCE [LARGE SCALE GENOMIC DNA]</scope>
</reference>
<evidence type="ECO:0000313" key="3">
    <source>
        <dbReference type="EMBL" id="PJC66110.1"/>
    </source>
</evidence>
<gene>
    <name evidence="3" type="ORF">CO018_03745</name>
</gene>
<dbReference type="InterPro" id="IPR027417">
    <property type="entry name" value="P-loop_NTPase"/>
</dbReference>
<feature type="domain" description="ABC transporter" evidence="2">
    <location>
        <begin position="24"/>
        <end position="85"/>
    </location>
</feature>
<dbReference type="GO" id="GO:0005524">
    <property type="term" value="F:ATP binding"/>
    <property type="evidence" value="ECO:0007669"/>
    <property type="project" value="InterPro"/>
</dbReference>
<feature type="non-terminal residue" evidence="3">
    <location>
        <position position="101"/>
    </location>
</feature>
<evidence type="ECO:0000256" key="1">
    <source>
        <dbReference type="ARBA" id="ARBA00022448"/>
    </source>
</evidence>
<dbReference type="InterPro" id="IPR003439">
    <property type="entry name" value="ABC_transporter-like_ATP-bd"/>
</dbReference>
<proteinExistence type="predicted"/>
<dbReference type="GO" id="GO:0016887">
    <property type="term" value="F:ATP hydrolysis activity"/>
    <property type="evidence" value="ECO:0007669"/>
    <property type="project" value="InterPro"/>
</dbReference>
<sequence length="101" mass="10890">MTAKDPSIIKCENVTLGYGRDVVLENVSLDIPPGVFLPFVGPNGAGKTTLLRGILGLIPPLQGIIHTPFKRTPAGYVPQHKSIDPLFPLTVREIVTMGLYP</sequence>
<dbReference type="AlphaFoldDB" id="A0A2M8G393"/>
<dbReference type="Pfam" id="PF00005">
    <property type="entry name" value="ABC_tran"/>
    <property type="match status" value="1"/>
</dbReference>
<name>A0A2M8G393_9BACT</name>
<protein>
    <submittedName>
        <fullName evidence="3">ABC transporter</fullName>
    </submittedName>
</protein>
<dbReference type="Proteomes" id="UP000229739">
    <property type="component" value="Unassembled WGS sequence"/>
</dbReference>
<organism evidence="3 4">
    <name type="scientific">Candidatus Beckwithbacteria bacterium CG_4_9_14_0_2_um_filter_47_11</name>
    <dbReference type="NCBI Taxonomy" id="1974494"/>
    <lineage>
        <taxon>Bacteria</taxon>
        <taxon>Candidatus Beckwithiibacteriota</taxon>
    </lineage>
</organism>
<accession>A0A2M8G393</accession>
<dbReference type="EMBL" id="PFQV01000064">
    <property type="protein sequence ID" value="PJC66110.1"/>
    <property type="molecule type" value="Genomic_DNA"/>
</dbReference>
<evidence type="ECO:0000313" key="4">
    <source>
        <dbReference type="Proteomes" id="UP000229739"/>
    </source>
</evidence>